<dbReference type="InterPro" id="IPR050250">
    <property type="entry name" value="Macrolide_Exporter_MacB"/>
</dbReference>
<evidence type="ECO:0000313" key="12">
    <source>
        <dbReference type="Proteomes" id="UP000323337"/>
    </source>
</evidence>
<comment type="caution">
    <text evidence="11">The sequence shown here is derived from an EMBL/GenBank/DDBJ whole genome shotgun (WGS) entry which is preliminary data.</text>
</comment>
<protein>
    <submittedName>
        <fullName evidence="11">ABC transporter permease</fullName>
    </submittedName>
</protein>
<gene>
    <name evidence="11" type="ORF">FXF49_08545</name>
</gene>
<feature type="domain" description="ABC3 transporter permease C-terminal" evidence="9">
    <location>
        <begin position="310"/>
        <end position="424"/>
    </location>
</feature>
<keyword evidence="3 7" id="KW-0812">Transmembrane</keyword>
<evidence type="ECO:0000313" key="11">
    <source>
        <dbReference type="EMBL" id="TYB33006.1"/>
    </source>
</evidence>
<evidence type="ECO:0000256" key="3">
    <source>
        <dbReference type="ARBA" id="ARBA00022692"/>
    </source>
</evidence>
<name>A0A5D0MJ58_FLESI</name>
<dbReference type="Pfam" id="PF12704">
    <property type="entry name" value="MacB_PCD"/>
    <property type="match status" value="1"/>
</dbReference>
<sequence>MFFRLIKRTFTKGFKSKVLAVAAIMLGTSMATAMLSISMDIGDKMNRELKSYGSNIVVKPESAYIPAEINGVEIGGKKGNRKFLTGEDALKIKMIFWRHNIVDLAPYLSMQTKVKGRKVTVKGTWFDDEVRISSGEKYRLGIKDLKSWWEIKGEWIQNGKSKNLAMVGKKIASENNISKGDLIQLKFNKDGESIEKEVKVTGIISSGDEAENQIFVPLKFLQSALHMGNKIEKIEVSALTSPVNDLARKAGNDPESLTAEEFETWYCTAYANSIAYQIEEVIPGAVAEQVRQISESESKILSKINLLMILVTIAALISSSLGISSIMTTKVLERRQEIGLMKAIGAEDINIVMFFLAEIVIFAFAGGVLGFFLGSAFANIIGIKVFSIPVAMKLLLAPFVVILAVIIAVVGSISPLKIVLKLDPAEVLHG</sequence>
<evidence type="ECO:0000256" key="1">
    <source>
        <dbReference type="ARBA" id="ARBA00004651"/>
    </source>
</evidence>
<feature type="signal peptide" evidence="8">
    <location>
        <begin position="1"/>
        <end position="33"/>
    </location>
</feature>
<keyword evidence="8" id="KW-0732">Signal</keyword>
<dbReference type="Pfam" id="PF02687">
    <property type="entry name" value="FtsX"/>
    <property type="match status" value="1"/>
</dbReference>
<proteinExistence type="inferred from homology"/>
<keyword evidence="2" id="KW-1003">Cell membrane</keyword>
<evidence type="ECO:0000259" key="10">
    <source>
        <dbReference type="Pfam" id="PF12704"/>
    </source>
</evidence>
<evidence type="ECO:0000256" key="2">
    <source>
        <dbReference type="ARBA" id="ARBA00022475"/>
    </source>
</evidence>
<comment type="subcellular location">
    <subcellularLocation>
        <location evidence="1">Cell membrane</location>
        <topology evidence="1">Multi-pass membrane protein</topology>
    </subcellularLocation>
</comment>
<feature type="chain" id="PRO_5023105562" evidence="8">
    <location>
        <begin position="34"/>
        <end position="430"/>
    </location>
</feature>
<evidence type="ECO:0000256" key="7">
    <source>
        <dbReference type="SAM" id="Phobius"/>
    </source>
</evidence>
<feature type="transmembrane region" description="Helical" evidence="7">
    <location>
        <begin position="394"/>
        <end position="413"/>
    </location>
</feature>
<dbReference type="Proteomes" id="UP000323337">
    <property type="component" value="Unassembled WGS sequence"/>
</dbReference>
<dbReference type="InterPro" id="IPR003838">
    <property type="entry name" value="ABC3_permease_C"/>
</dbReference>
<accession>A0A5D0MJ58</accession>
<feature type="transmembrane region" description="Helical" evidence="7">
    <location>
        <begin position="349"/>
        <end position="374"/>
    </location>
</feature>
<dbReference type="PANTHER" id="PTHR30572:SF4">
    <property type="entry name" value="ABC TRANSPORTER PERMEASE YTRF"/>
    <property type="match status" value="1"/>
</dbReference>
<evidence type="ECO:0000259" key="9">
    <source>
        <dbReference type="Pfam" id="PF02687"/>
    </source>
</evidence>
<dbReference type="GO" id="GO:0022857">
    <property type="term" value="F:transmembrane transporter activity"/>
    <property type="evidence" value="ECO:0007669"/>
    <property type="project" value="TreeGrafter"/>
</dbReference>
<dbReference type="RefSeq" id="WP_303701483.1">
    <property type="nucleotide sequence ID" value="NZ_VSIV01000219.1"/>
</dbReference>
<evidence type="ECO:0000256" key="4">
    <source>
        <dbReference type="ARBA" id="ARBA00022989"/>
    </source>
</evidence>
<dbReference type="GO" id="GO:0005886">
    <property type="term" value="C:plasma membrane"/>
    <property type="evidence" value="ECO:0007669"/>
    <property type="project" value="UniProtKB-SubCell"/>
</dbReference>
<keyword evidence="5 7" id="KW-0472">Membrane</keyword>
<evidence type="ECO:0000256" key="5">
    <source>
        <dbReference type="ARBA" id="ARBA00023136"/>
    </source>
</evidence>
<keyword evidence="4 7" id="KW-1133">Transmembrane helix</keyword>
<dbReference type="PANTHER" id="PTHR30572">
    <property type="entry name" value="MEMBRANE COMPONENT OF TRANSPORTER-RELATED"/>
    <property type="match status" value="1"/>
</dbReference>
<dbReference type="InterPro" id="IPR025857">
    <property type="entry name" value="MacB_PCD"/>
</dbReference>
<evidence type="ECO:0000256" key="8">
    <source>
        <dbReference type="SAM" id="SignalP"/>
    </source>
</evidence>
<reference evidence="11 12" key="1">
    <citation type="submission" date="2019-08" db="EMBL/GenBank/DDBJ databases">
        <title>Genomic characterization of a novel candidate phylum (ARYD3) from a high temperature, high salinity tertiary oil reservoir in north central Oklahoma, USA.</title>
        <authorList>
            <person name="Youssef N.H."/>
            <person name="Yadav A."/>
            <person name="Elshahed M.S."/>
        </authorList>
    </citation>
    <scope>NUCLEOTIDE SEQUENCE [LARGE SCALE GENOMIC DNA]</scope>
    <source>
        <strain evidence="11">ARYD1</strain>
    </source>
</reference>
<comment type="similarity">
    <text evidence="6">Belongs to the ABC-4 integral membrane protein family.</text>
</comment>
<organism evidence="11 12">
    <name type="scientific">Flexistipes sinusarabici</name>
    <dbReference type="NCBI Taxonomy" id="2352"/>
    <lineage>
        <taxon>Bacteria</taxon>
        <taxon>Pseudomonadati</taxon>
        <taxon>Deferribacterota</taxon>
        <taxon>Deferribacteres</taxon>
        <taxon>Deferribacterales</taxon>
        <taxon>Flexistipitaceae</taxon>
        <taxon>Flexistipes</taxon>
    </lineage>
</organism>
<feature type="domain" description="MacB-like periplasmic core" evidence="10">
    <location>
        <begin position="18"/>
        <end position="237"/>
    </location>
</feature>
<dbReference type="AlphaFoldDB" id="A0A5D0MJ58"/>
<evidence type="ECO:0000256" key="6">
    <source>
        <dbReference type="ARBA" id="ARBA00038076"/>
    </source>
</evidence>
<dbReference type="EMBL" id="VSIV01000219">
    <property type="protein sequence ID" value="TYB33006.1"/>
    <property type="molecule type" value="Genomic_DNA"/>
</dbReference>
<feature type="transmembrane region" description="Helical" evidence="7">
    <location>
        <begin position="306"/>
        <end position="328"/>
    </location>
</feature>